<dbReference type="PANTHER" id="PTHR10643">
    <property type="entry name" value="KINETOCHORE PROTEIN NDC80"/>
    <property type="match status" value="1"/>
</dbReference>
<name>A0A4P9YVT8_9FUNG</name>
<dbReference type="InterPro" id="IPR005550">
    <property type="entry name" value="Kinetochore_Ndc80"/>
</dbReference>
<comment type="subcellular location">
    <subcellularLocation>
        <location evidence="10">Chromosome</location>
        <location evidence="10">Centromere</location>
        <location evidence="10">Kinetochore</location>
    </subcellularLocation>
    <subcellularLocation>
        <location evidence="10">Nucleus</location>
    </subcellularLocation>
</comment>
<sequence length="207" mass="22513">MNRRTTLGVIDTNIPSGIPTYSAQKARPSGIPVPRSNVGRPSLAPGLERHMARQSLAPAASRLAVPAPRLSNIERRQSALGRPSLGFSGAANNNAASNNNNNNNGAAAAKRLTSTFARGSLIGAATTAIQDPRPVRDKAYQQEIQASIIEYLTAAGYPHPISTNTFVARTSKDYQNMFRFLYSRLDPTFKFQKKFEEDAVTIIKSIW</sequence>
<comment type="function">
    <text evidence="10">Acts as a component of the essential kinetochore-associated NDC80 complex, which is required for chromosome segregation and spindle checkpoint activity.</text>
</comment>
<evidence type="ECO:0000313" key="14">
    <source>
        <dbReference type="Proteomes" id="UP000278143"/>
    </source>
</evidence>
<evidence type="ECO:0000256" key="5">
    <source>
        <dbReference type="ARBA" id="ARBA00022838"/>
    </source>
</evidence>
<evidence type="ECO:0000256" key="2">
    <source>
        <dbReference type="ARBA" id="ARBA00022454"/>
    </source>
</evidence>
<dbReference type="Gene3D" id="1.10.418.30">
    <property type="entry name" value="Ncd80 complex, Ncd80 subunit"/>
    <property type="match status" value="1"/>
</dbReference>
<dbReference type="Proteomes" id="UP000278143">
    <property type="component" value="Unassembled WGS sequence"/>
</dbReference>
<evidence type="ECO:0000256" key="1">
    <source>
        <dbReference type="ARBA" id="ARBA00007050"/>
    </source>
</evidence>
<dbReference type="InterPro" id="IPR038273">
    <property type="entry name" value="Ndc80_sf"/>
</dbReference>
<keyword evidence="6" id="KW-0175">Coiled coil</keyword>
<dbReference type="GO" id="GO:0031262">
    <property type="term" value="C:Ndc80 complex"/>
    <property type="evidence" value="ECO:0007669"/>
    <property type="project" value="UniProtKB-UniRule"/>
</dbReference>
<comment type="similarity">
    <text evidence="1 10">Belongs to the NDC80/HEC1 family.</text>
</comment>
<proteinExistence type="inferred from homology"/>
<keyword evidence="7 10" id="KW-0539">Nucleus</keyword>
<dbReference type="InterPro" id="IPR055260">
    <property type="entry name" value="Ndc80_CH"/>
</dbReference>
<comment type="subunit">
    <text evidence="10">Component of the NDC80 complex.</text>
</comment>
<evidence type="ECO:0000256" key="4">
    <source>
        <dbReference type="ARBA" id="ARBA00022776"/>
    </source>
</evidence>
<dbReference type="GO" id="GO:0051315">
    <property type="term" value="P:attachment of mitotic spindle microtubules to kinetochore"/>
    <property type="evidence" value="ECO:0007669"/>
    <property type="project" value="UniProtKB-UniRule"/>
</dbReference>
<evidence type="ECO:0000256" key="9">
    <source>
        <dbReference type="ARBA" id="ARBA00023328"/>
    </source>
</evidence>
<dbReference type="PANTHER" id="PTHR10643:SF2">
    <property type="entry name" value="KINETOCHORE PROTEIN NDC80 HOMOLOG"/>
    <property type="match status" value="1"/>
</dbReference>
<keyword evidence="2 10" id="KW-0158">Chromosome</keyword>
<evidence type="ECO:0000256" key="3">
    <source>
        <dbReference type="ARBA" id="ARBA00022618"/>
    </source>
</evidence>
<accession>A0A4P9YVT8</accession>
<keyword evidence="9 10" id="KW-0137">Centromere</keyword>
<keyword evidence="5 10" id="KW-0995">Kinetochore</keyword>
<evidence type="ECO:0000256" key="6">
    <source>
        <dbReference type="ARBA" id="ARBA00023054"/>
    </source>
</evidence>
<keyword evidence="8 10" id="KW-0131">Cell cycle</keyword>
<keyword evidence="14" id="KW-1185">Reference proteome</keyword>
<evidence type="ECO:0000256" key="7">
    <source>
        <dbReference type="ARBA" id="ARBA00023242"/>
    </source>
</evidence>
<feature type="region of interest" description="Disordered" evidence="11">
    <location>
        <begin position="19"/>
        <end position="38"/>
    </location>
</feature>
<dbReference type="Pfam" id="PF03801">
    <property type="entry name" value="Ndc80_HEC"/>
    <property type="match status" value="1"/>
</dbReference>
<organism evidence="13 14">
    <name type="scientific">Syncephalis pseudoplumigaleata</name>
    <dbReference type="NCBI Taxonomy" id="1712513"/>
    <lineage>
        <taxon>Eukaryota</taxon>
        <taxon>Fungi</taxon>
        <taxon>Fungi incertae sedis</taxon>
        <taxon>Zoopagomycota</taxon>
        <taxon>Zoopagomycotina</taxon>
        <taxon>Zoopagomycetes</taxon>
        <taxon>Zoopagales</taxon>
        <taxon>Piptocephalidaceae</taxon>
        <taxon>Syncephalis</taxon>
    </lineage>
</organism>
<dbReference type="OrthoDB" id="2414415at2759"/>
<evidence type="ECO:0000256" key="11">
    <source>
        <dbReference type="SAM" id="MobiDB-lite"/>
    </source>
</evidence>
<dbReference type="EMBL" id="KZ991372">
    <property type="protein sequence ID" value="RKP23040.1"/>
    <property type="molecule type" value="Genomic_DNA"/>
</dbReference>
<evidence type="ECO:0000313" key="13">
    <source>
        <dbReference type="EMBL" id="RKP23040.1"/>
    </source>
</evidence>
<dbReference type="GO" id="GO:0051301">
    <property type="term" value="P:cell division"/>
    <property type="evidence" value="ECO:0007669"/>
    <property type="project" value="UniProtKB-UniRule"/>
</dbReference>
<keyword evidence="3 10" id="KW-0132">Cell division</keyword>
<dbReference type="AlphaFoldDB" id="A0A4P9YVT8"/>
<evidence type="ECO:0000256" key="8">
    <source>
        <dbReference type="ARBA" id="ARBA00023306"/>
    </source>
</evidence>
<keyword evidence="4 10" id="KW-0498">Mitosis</keyword>
<reference evidence="14" key="1">
    <citation type="journal article" date="2018" name="Nat. Microbiol.">
        <title>Leveraging single-cell genomics to expand the fungal tree of life.</title>
        <authorList>
            <person name="Ahrendt S.R."/>
            <person name="Quandt C.A."/>
            <person name="Ciobanu D."/>
            <person name="Clum A."/>
            <person name="Salamov A."/>
            <person name="Andreopoulos B."/>
            <person name="Cheng J.F."/>
            <person name="Woyke T."/>
            <person name="Pelin A."/>
            <person name="Henrissat B."/>
            <person name="Reynolds N.K."/>
            <person name="Benny G.L."/>
            <person name="Smith M.E."/>
            <person name="James T.Y."/>
            <person name="Grigoriev I.V."/>
        </authorList>
    </citation>
    <scope>NUCLEOTIDE SEQUENCE [LARGE SCALE GENOMIC DNA]</scope>
    <source>
        <strain evidence="14">Benny S71-1</strain>
    </source>
</reference>
<feature type="domain" description="Kinetochore protein Ndc80 CH" evidence="12">
    <location>
        <begin position="123"/>
        <end position="206"/>
    </location>
</feature>
<gene>
    <name evidence="13" type="ORF">SYNPS1DRAFT_31267</name>
</gene>
<dbReference type="GO" id="GO:0005634">
    <property type="term" value="C:nucleus"/>
    <property type="evidence" value="ECO:0007669"/>
    <property type="project" value="UniProtKB-SubCell"/>
</dbReference>
<evidence type="ECO:0000256" key="10">
    <source>
        <dbReference type="RuleBase" id="RU368072"/>
    </source>
</evidence>
<evidence type="ECO:0000259" key="12">
    <source>
        <dbReference type="Pfam" id="PF03801"/>
    </source>
</evidence>
<protein>
    <recommendedName>
        <fullName evidence="10">Kinetochore protein NDC80</fullName>
    </recommendedName>
</protein>